<protein>
    <recommendedName>
        <fullName evidence="4">Diacetyl reductase [(S)-acetoin forming]</fullName>
        <ecNumber evidence="3">1.1.1.304</ecNumber>
    </recommendedName>
    <alternativeName>
        <fullName evidence="6">Acetoin(diacetyl) reductase</fullName>
    </alternativeName>
    <alternativeName>
        <fullName evidence="7">Meso-2,3-butanediol dehydrogenase</fullName>
    </alternativeName>
</protein>
<dbReference type="FunFam" id="3.40.50.720:FF:000084">
    <property type="entry name" value="Short-chain dehydrogenase reductase"/>
    <property type="match status" value="1"/>
</dbReference>
<dbReference type="AlphaFoldDB" id="A0A8X8GTH7"/>
<evidence type="ECO:0000256" key="8">
    <source>
        <dbReference type="ARBA" id="ARBA00047315"/>
    </source>
</evidence>
<evidence type="ECO:0000256" key="4">
    <source>
        <dbReference type="ARBA" id="ARBA00016110"/>
    </source>
</evidence>
<comment type="similarity">
    <text evidence="2">Belongs to the short-chain dehydrogenases/reductases (SDR) family.</text>
</comment>
<dbReference type="EC" id="1.1.1.304" evidence="3"/>
<evidence type="ECO:0000313" key="9">
    <source>
        <dbReference type="EMBL" id="MCM5672858.1"/>
    </source>
</evidence>
<evidence type="ECO:0000313" key="10">
    <source>
        <dbReference type="Proteomes" id="UP000665944"/>
    </source>
</evidence>
<evidence type="ECO:0000256" key="3">
    <source>
        <dbReference type="ARBA" id="ARBA00012848"/>
    </source>
</evidence>
<dbReference type="RefSeq" id="WP_017174756.1">
    <property type="nucleotide sequence ID" value="NZ_CP014107.1"/>
</dbReference>
<dbReference type="PANTHER" id="PTHR43639">
    <property type="entry name" value="OXIDOREDUCTASE, SHORT-CHAIN DEHYDROGENASE/REDUCTASE FAMILY (AFU_ORTHOLOGUE AFUA_5G02870)"/>
    <property type="match status" value="1"/>
</dbReference>
<dbReference type="PRINTS" id="PR00081">
    <property type="entry name" value="GDHRDH"/>
</dbReference>
<accession>A0A8X8GTH7</accession>
<evidence type="ECO:0000256" key="7">
    <source>
        <dbReference type="ARBA" id="ARBA00031758"/>
    </source>
</evidence>
<dbReference type="InterPro" id="IPR036291">
    <property type="entry name" value="NAD(P)-bd_dom_sf"/>
</dbReference>
<proteinExistence type="inferred from homology"/>
<dbReference type="Proteomes" id="UP000665944">
    <property type="component" value="Unassembled WGS sequence"/>
</dbReference>
<keyword evidence="5" id="KW-0560">Oxidoreductase</keyword>
<dbReference type="Pfam" id="PF13561">
    <property type="entry name" value="adh_short_C2"/>
    <property type="match status" value="1"/>
</dbReference>
<evidence type="ECO:0000256" key="1">
    <source>
        <dbReference type="ARBA" id="ARBA00003200"/>
    </source>
</evidence>
<evidence type="ECO:0000256" key="2">
    <source>
        <dbReference type="ARBA" id="ARBA00006484"/>
    </source>
</evidence>
<evidence type="ECO:0000256" key="5">
    <source>
        <dbReference type="ARBA" id="ARBA00023002"/>
    </source>
</evidence>
<dbReference type="InterPro" id="IPR002347">
    <property type="entry name" value="SDR_fam"/>
</dbReference>
<dbReference type="PANTHER" id="PTHR43639:SF1">
    <property type="entry name" value="SHORT-CHAIN DEHYDROGENASE_REDUCTASE FAMILY PROTEIN"/>
    <property type="match status" value="1"/>
</dbReference>
<comment type="function">
    <text evidence="1">Catalyzes the irreversible reduction of 2,3-butanediol to (S)-acetoin in the presence of NADH.</text>
</comment>
<reference evidence="9 10" key="1">
    <citation type="submission" date="2022-06" db="EMBL/GenBank/DDBJ databases">
        <title>Staphylococcus hominis ShoR14 genome sequence.</title>
        <authorList>
            <person name="Yeo C.C."/>
            <person name="Chew C.H."/>
            <person name="Che Hamzah A.M."/>
            <person name="Al-Trad E.I."/>
        </authorList>
    </citation>
    <scope>NUCLEOTIDE SEQUENCE [LARGE SCALE GENOMIC DNA]</scope>
    <source>
        <strain evidence="9 10">ShoR14</strain>
    </source>
</reference>
<keyword evidence="10" id="KW-1185">Reference proteome</keyword>
<sequence length="255" mass="28533">MTTFKEHVILITGSSRGIGRSIALAFAKEKSTVIINYLANEKAALKTVEDCKSLGGHAEAIKADIKNEVEVKKMIDNIIKNYGKLTCLVNNAFASFEFNSENRKIIEEITWNDYLSQFEGALKYTHNTVKYCLPHLKKQSNSSIINITSNLTKRPIIPYHQYNIAKSTLESYTKNLARELGQYNIRVNCIAPGLVYPTKGTINTKESLKEEIIHQTPLGRIATPNDIAGSVLFFSSQWSDFITGQTLYVDGGFTI</sequence>
<dbReference type="SUPFAM" id="SSF51735">
    <property type="entry name" value="NAD(P)-binding Rossmann-fold domains"/>
    <property type="match status" value="1"/>
</dbReference>
<gene>
    <name evidence="9" type="ORF">J7T32_008910</name>
</gene>
<dbReference type="GO" id="GO:0052588">
    <property type="term" value="F:diacetyl reductase ((S)-acetoin forming) (NAD+) activity"/>
    <property type="evidence" value="ECO:0007669"/>
    <property type="project" value="UniProtKB-EC"/>
</dbReference>
<evidence type="ECO:0000256" key="6">
    <source>
        <dbReference type="ARBA" id="ARBA00029989"/>
    </source>
</evidence>
<dbReference type="Gene3D" id="3.40.50.720">
    <property type="entry name" value="NAD(P)-binding Rossmann-like Domain"/>
    <property type="match status" value="1"/>
</dbReference>
<comment type="catalytic activity">
    <reaction evidence="8">
        <text>(S)-acetoin + NAD(+) = diacetyl + NADH + H(+)</text>
        <dbReference type="Rhea" id="RHEA:27286"/>
        <dbReference type="ChEBI" id="CHEBI:15378"/>
        <dbReference type="ChEBI" id="CHEBI:15687"/>
        <dbReference type="ChEBI" id="CHEBI:16583"/>
        <dbReference type="ChEBI" id="CHEBI:57540"/>
        <dbReference type="ChEBI" id="CHEBI:57945"/>
        <dbReference type="EC" id="1.1.1.304"/>
    </reaction>
</comment>
<organism evidence="9 10">
    <name type="scientific">Staphylococcus hominis</name>
    <dbReference type="NCBI Taxonomy" id="1290"/>
    <lineage>
        <taxon>Bacteria</taxon>
        <taxon>Bacillati</taxon>
        <taxon>Bacillota</taxon>
        <taxon>Bacilli</taxon>
        <taxon>Bacillales</taxon>
        <taxon>Staphylococcaceae</taxon>
        <taxon>Staphylococcus</taxon>
    </lineage>
</organism>
<comment type="caution">
    <text evidence="9">The sequence shown here is derived from an EMBL/GenBank/DDBJ whole genome shotgun (WGS) entry which is preliminary data.</text>
</comment>
<dbReference type="EMBL" id="JAGHKT020000013">
    <property type="protein sequence ID" value="MCM5672858.1"/>
    <property type="molecule type" value="Genomic_DNA"/>
</dbReference>
<dbReference type="PRINTS" id="PR00080">
    <property type="entry name" value="SDRFAMILY"/>
</dbReference>
<name>A0A8X8GTH7_STAHO</name>
<dbReference type="GO" id="GO:0008206">
    <property type="term" value="P:bile acid metabolic process"/>
    <property type="evidence" value="ECO:0007669"/>
    <property type="project" value="UniProtKB-ARBA"/>
</dbReference>